<organism evidence="1 2">
    <name type="scientific">Pandoraea oxalativorans</name>
    <dbReference type="NCBI Taxonomy" id="573737"/>
    <lineage>
        <taxon>Bacteria</taxon>
        <taxon>Pseudomonadati</taxon>
        <taxon>Pseudomonadota</taxon>
        <taxon>Betaproteobacteria</taxon>
        <taxon>Burkholderiales</taxon>
        <taxon>Burkholderiaceae</taxon>
        <taxon>Pandoraea</taxon>
    </lineage>
</organism>
<keyword evidence="2" id="KW-1185">Reference proteome</keyword>
<dbReference type="EMBL" id="CP011253">
    <property type="protein sequence ID" value="AKC70432.1"/>
    <property type="molecule type" value="Genomic_DNA"/>
</dbReference>
<dbReference type="OrthoDB" id="8943117at2"/>
<protein>
    <submittedName>
        <fullName evidence="1">Uncharacterized protein</fullName>
    </submittedName>
</protein>
<dbReference type="Proteomes" id="UP000035050">
    <property type="component" value="Chromosome"/>
</dbReference>
<name>A0A0E3YDR4_9BURK</name>
<dbReference type="Pfam" id="PF07369">
    <property type="entry name" value="DUF1488"/>
    <property type="match status" value="1"/>
</dbReference>
<evidence type="ECO:0000313" key="2">
    <source>
        <dbReference type="Proteomes" id="UP000035050"/>
    </source>
</evidence>
<proteinExistence type="predicted"/>
<dbReference type="KEGG" id="pox:MB84_14475"/>
<sequence length="98" mass="10514">MQGVFDFQDSVEAAMSTFLHGGLGLGSDGESVRFNVHVDGRVWTCRIRRAALNRLSGIDAGGEALFDQFVDFEDEIVDLAAKAIAQGANVEPIEVGTQ</sequence>
<dbReference type="InterPro" id="IPR009962">
    <property type="entry name" value="DUF1488"/>
</dbReference>
<dbReference type="SUPFAM" id="SSF160272">
    <property type="entry name" value="Shew3726-like"/>
    <property type="match status" value="1"/>
</dbReference>
<accession>A0A0E3YDR4</accession>
<dbReference type="HOGENOM" id="CLU_2524461_0_0_4"/>
<gene>
    <name evidence="1" type="ORF">MB84_14475</name>
</gene>
<dbReference type="AlphaFoldDB" id="A0A0E3YDR4"/>
<dbReference type="InterPro" id="IPR036692">
    <property type="entry name" value="Shew3726-like_sf"/>
</dbReference>
<dbReference type="PATRIC" id="fig|573737.6.peg.3808"/>
<evidence type="ECO:0000313" key="1">
    <source>
        <dbReference type="EMBL" id="AKC70432.1"/>
    </source>
</evidence>
<reference evidence="1" key="1">
    <citation type="submission" date="2016-06" db="EMBL/GenBank/DDBJ databases">
        <title>Pandoraea oxalativorans DSM 23570 Genome Sequencing.</title>
        <authorList>
            <person name="Ee R."/>
            <person name="Lim Y.-L."/>
            <person name="Yong D."/>
            <person name="Yin W.-F."/>
            <person name="Chan K.-G."/>
        </authorList>
    </citation>
    <scope>NUCLEOTIDE SEQUENCE</scope>
    <source>
        <strain evidence="1">DSM 23570</strain>
    </source>
</reference>